<dbReference type="InterPro" id="IPR033753">
    <property type="entry name" value="GCV_H/Fam206"/>
</dbReference>
<dbReference type="Gene3D" id="2.40.50.100">
    <property type="match status" value="2"/>
</dbReference>
<evidence type="ECO:0000313" key="2">
    <source>
        <dbReference type="Proteomes" id="UP000734854"/>
    </source>
</evidence>
<evidence type="ECO:0000313" key="1">
    <source>
        <dbReference type="EMBL" id="KAG6524323.1"/>
    </source>
</evidence>
<gene>
    <name evidence="1" type="ORF">ZIOFF_014229</name>
</gene>
<reference evidence="1 2" key="1">
    <citation type="submission" date="2020-08" db="EMBL/GenBank/DDBJ databases">
        <title>Plant Genome Project.</title>
        <authorList>
            <person name="Zhang R.-G."/>
        </authorList>
    </citation>
    <scope>NUCLEOTIDE SEQUENCE [LARGE SCALE GENOMIC DNA]</scope>
    <source>
        <tissue evidence="1">Rhizome</tissue>
    </source>
</reference>
<dbReference type="InterPro" id="IPR011053">
    <property type="entry name" value="Single_hybrid_motif"/>
</dbReference>
<comment type="caution">
    <text evidence="1">The sequence shown here is derived from an EMBL/GenBank/DDBJ whole genome shotgun (WGS) entry which is preliminary data.</text>
</comment>
<name>A0A8J5LDJ7_ZINOF</name>
<accession>A0A8J5LDJ7</accession>
<dbReference type="GO" id="GO:0005739">
    <property type="term" value="C:mitochondrion"/>
    <property type="evidence" value="ECO:0007669"/>
    <property type="project" value="TreeGrafter"/>
</dbReference>
<dbReference type="GO" id="GO:0005960">
    <property type="term" value="C:glycine cleavage complex"/>
    <property type="evidence" value="ECO:0007669"/>
    <property type="project" value="InterPro"/>
</dbReference>
<sequence length="113" mass="12722">MASRLLWASRAASYLKISTCPSAFSIGTHFKNVHDSNYLLTVIKDLKYANTHEWVKVDGSTATIGITDHAQVNASPFEDGWIVKLKSSTDGEVNSLMDYEQYSKFYEEEDAKH</sequence>
<organism evidence="1 2">
    <name type="scientific">Zingiber officinale</name>
    <name type="common">Ginger</name>
    <name type="synonym">Amomum zingiber</name>
    <dbReference type="NCBI Taxonomy" id="94328"/>
    <lineage>
        <taxon>Eukaryota</taxon>
        <taxon>Viridiplantae</taxon>
        <taxon>Streptophyta</taxon>
        <taxon>Embryophyta</taxon>
        <taxon>Tracheophyta</taxon>
        <taxon>Spermatophyta</taxon>
        <taxon>Magnoliopsida</taxon>
        <taxon>Liliopsida</taxon>
        <taxon>Zingiberales</taxon>
        <taxon>Zingiberaceae</taxon>
        <taxon>Zingiber</taxon>
    </lineage>
</organism>
<dbReference type="SUPFAM" id="SSF51230">
    <property type="entry name" value="Single hybrid motif"/>
    <property type="match status" value="1"/>
</dbReference>
<dbReference type="GO" id="GO:0019464">
    <property type="term" value="P:glycine decarboxylation via glycine cleavage system"/>
    <property type="evidence" value="ECO:0007669"/>
    <property type="project" value="InterPro"/>
</dbReference>
<dbReference type="AlphaFoldDB" id="A0A8J5LDJ7"/>
<proteinExistence type="predicted"/>
<keyword evidence="2" id="KW-1185">Reference proteome</keyword>
<protein>
    <recommendedName>
        <fullName evidence="3">Glycine cleavage system H protein</fullName>
    </recommendedName>
</protein>
<dbReference type="EMBL" id="JACMSC010000004">
    <property type="protein sequence ID" value="KAG6524323.1"/>
    <property type="molecule type" value="Genomic_DNA"/>
</dbReference>
<dbReference type="GO" id="GO:0009249">
    <property type="term" value="P:protein lipoylation"/>
    <property type="evidence" value="ECO:0007669"/>
    <property type="project" value="TreeGrafter"/>
</dbReference>
<dbReference type="Proteomes" id="UP000734854">
    <property type="component" value="Unassembled WGS sequence"/>
</dbReference>
<dbReference type="PANTHER" id="PTHR11715">
    <property type="entry name" value="GLYCINE CLEAVAGE SYSTEM H PROTEIN"/>
    <property type="match status" value="1"/>
</dbReference>
<evidence type="ECO:0008006" key="3">
    <source>
        <dbReference type="Google" id="ProtNLM"/>
    </source>
</evidence>
<dbReference type="PANTHER" id="PTHR11715:SF3">
    <property type="entry name" value="GLYCINE CLEAVAGE SYSTEM H PROTEIN-RELATED"/>
    <property type="match status" value="1"/>
</dbReference>
<dbReference type="Pfam" id="PF01597">
    <property type="entry name" value="GCV_H"/>
    <property type="match status" value="2"/>
</dbReference>
<dbReference type="InterPro" id="IPR002930">
    <property type="entry name" value="GCV_H"/>
</dbReference>